<dbReference type="HOGENOM" id="CLU_370523_0_0_1"/>
<dbReference type="eggNOG" id="ENOG502RPSC">
    <property type="taxonomic scope" value="Eukaryota"/>
</dbReference>
<evidence type="ECO:0000313" key="2">
    <source>
        <dbReference type="Proteomes" id="UP000000599"/>
    </source>
</evidence>
<gene>
    <name evidence="1" type="ordered locus">DEHA2D16148g</name>
</gene>
<dbReference type="GeneID" id="2901270"/>
<organism evidence="1 2">
    <name type="scientific">Debaryomyces hansenii (strain ATCC 36239 / CBS 767 / BCRC 21394 / JCM 1990 / NBRC 0083 / IGC 2968)</name>
    <name type="common">Yeast</name>
    <name type="synonym">Torulaspora hansenii</name>
    <dbReference type="NCBI Taxonomy" id="284592"/>
    <lineage>
        <taxon>Eukaryota</taxon>
        <taxon>Fungi</taxon>
        <taxon>Dikarya</taxon>
        <taxon>Ascomycota</taxon>
        <taxon>Saccharomycotina</taxon>
        <taxon>Pichiomycetes</taxon>
        <taxon>Debaryomycetaceae</taxon>
        <taxon>Debaryomyces</taxon>
    </lineage>
</organism>
<dbReference type="Proteomes" id="UP000000599">
    <property type="component" value="Chromosome D"/>
</dbReference>
<dbReference type="InParanoid" id="Q6BRI3"/>
<dbReference type="OMA" id="PFIMFHY"/>
<proteinExistence type="predicted"/>
<dbReference type="RefSeq" id="XP_459187.2">
    <property type="nucleotide sequence ID" value="XM_459187.1"/>
</dbReference>
<evidence type="ECO:0000313" key="1">
    <source>
        <dbReference type="EMBL" id="CAG87358.2"/>
    </source>
</evidence>
<sequence>MNNLKRVGRYGCSVRCNGFIHNLRHFATSPSIVNHTLTDQPFSVPKARIRPHIFTGKSKRDAIKYTDLPIDTYPNPLFSMSKEEILELNSQSYLHLLNVPYKSISETDKFCLNIIEIANELIISDTKKVTKLLINIKDTDMTSIITSTLRKYFINDRVKSSILEFMDSPISGSFREGFFNNISHILELQDKSDDQKSEILLSYLNKLALVGSVNKKPLVLNKGFYEKIISLIPATRYAEFYSYLLNLNIQTYATQQLDNLKYKLIMGSNLEKFVVRTGWMDSKWHDVQRPTFDSIHQEKMVQFFSIKDLKTFALFAIKKEDVVDATLYLNLIVSKFEGKCKQRMEPGFNQRSIEATLSDDIQSVLNVILNYIMVFKGSQSCIKVLKYMVKNHLDVKFENLLTIMINLRAQGYYQEALLLMNNIHLKSLNNTQLLHLIEEILQLIKEKYPTSPKILIGYVTSMFSGNQKSIEDNSGLTLLDDLNLLSVVYSGGEIGKLSQSLSIVQKANVDNSLTGFEFTPNGLTQVYGIILNSLPNSQITPDYIFKLYVTYISKLMASRDSTTIGEGANQQHVFHENNLNDHIITLFMKYLLKLNPNSADMELVTTETNFETAKAIITDFLTNVEIKRNNRSVYLFDLLIYSSLLVHQDYAFASKMIRISRAYGLPFTFNQIYPFIMFHYYRNEYKQAELWYRELVKHGVRSKASPTKNLFKIARELNWDVTGFVYRKFGIYRNYKKREELAKLQRDPVLFIEDSQVEDEVTEELIDVPSNHHNDFNFGDELSSILHQADLTKGL</sequence>
<protein>
    <submittedName>
        <fullName evidence="1">DEHA2D16148p</fullName>
    </submittedName>
</protein>
<dbReference type="OrthoDB" id="4075894at2759"/>
<dbReference type="VEuPathDB" id="FungiDB:DEHA2D16148g"/>
<accession>Q6BRI3</accession>
<keyword evidence="2" id="KW-1185">Reference proteome</keyword>
<dbReference type="AlphaFoldDB" id="Q6BRI3"/>
<reference evidence="1 2" key="1">
    <citation type="journal article" date="2004" name="Nature">
        <title>Genome evolution in yeasts.</title>
        <authorList>
            <consortium name="Genolevures"/>
            <person name="Dujon B."/>
            <person name="Sherman D."/>
            <person name="Fischer G."/>
            <person name="Durrens P."/>
            <person name="Casaregola S."/>
            <person name="Lafontaine I."/>
            <person name="de Montigny J."/>
            <person name="Marck C."/>
            <person name="Neuveglise C."/>
            <person name="Talla E."/>
            <person name="Goffard N."/>
            <person name="Frangeul L."/>
            <person name="Aigle M."/>
            <person name="Anthouard V."/>
            <person name="Babour A."/>
            <person name="Barbe V."/>
            <person name="Barnay S."/>
            <person name="Blanchin S."/>
            <person name="Beckerich J.M."/>
            <person name="Beyne E."/>
            <person name="Bleykasten C."/>
            <person name="Boisrame A."/>
            <person name="Boyer J."/>
            <person name="Cattolico L."/>
            <person name="Confanioleri F."/>
            <person name="de Daruvar A."/>
            <person name="Despons L."/>
            <person name="Fabre E."/>
            <person name="Fairhead C."/>
            <person name="Ferry-Dumazet H."/>
            <person name="Groppi A."/>
            <person name="Hantraye F."/>
            <person name="Hennequin C."/>
            <person name="Jauniaux N."/>
            <person name="Joyet P."/>
            <person name="Kachouri R."/>
            <person name="Kerrest A."/>
            <person name="Koszul R."/>
            <person name="Lemaire M."/>
            <person name="Lesur I."/>
            <person name="Ma L."/>
            <person name="Muller H."/>
            <person name="Nicaud J.M."/>
            <person name="Nikolski M."/>
            <person name="Oztas S."/>
            <person name="Ozier-Kalogeropoulos O."/>
            <person name="Pellenz S."/>
            <person name="Potier S."/>
            <person name="Richard G.F."/>
            <person name="Straub M.L."/>
            <person name="Suleau A."/>
            <person name="Swennene D."/>
            <person name="Tekaia F."/>
            <person name="Wesolowski-Louvel M."/>
            <person name="Westhof E."/>
            <person name="Wirth B."/>
            <person name="Zeniou-Meyer M."/>
            <person name="Zivanovic I."/>
            <person name="Bolotin-Fukuhara M."/>
            <person name="Thierry A."/>
            <person name="Bouchier C."/>
            <person name="Caudron B."/>
            <person name="Scarpelli C."/>
            <person name="Gaillardin C."/>
            <person name="Weissenbach J."/>
            <person name="Wincker P."/>
            <person name="Souciet J.L."/>
        </authorList>
    </citation>
    <scope>NUCLEOTIDE SEQUENCE [LARGE SCALE GENOMIC DNA]</scope>
    <source>
        <strain evidence="2">ATCC 36239 / CBS 767 / BCRC 21394 / JCM 1990 / NBRC 0083 / IGC 2968</strain>
    </source>
</reference>
<dbReference type="EMBL" id="CR382136">
    <property type="protein sequence ID" value="CAG87358.2"/>
    <property type="molecule type" value="Genomic_DNA"/>
</dbReference>
<name>Q6BRI3_DEBHA</name>
<dbReference type="KEGG" id="dha:DEHA2D16148g"/>